<dbReference type="EMBL" id="CP019937">
    <property type="protein sequence ID" value="ARO14441.1"/>
    <property type="molecule type" value="Genomic_DNA"/>
</dbReference>
<dbReference type="InterPro" id="IPR001387">
    <property type="entry name" value="Cro/C1-type_HTH"/>
</dbReference>
<protein>
    <submittedName>
        <fullName evidence="3">Addiction module antidote protein, HigA family</fullName>
    </submittedName>
</protein>
<dbReference type="NCBIfam" id="TIGR02607">
    <property type="entry name" value="antidote_HigA"/>
    <property type="match status" value="1"/>
</dbReference>
<dbReference type="Proteomes" id="UP000242447">
    <property type="component" value="Chromosome"/>
</dbReference>
<evidence type="ECO:0000313" key="3">
    <source>
        <dbReference type="EMBL" id="ARO14441.1"/>
    </source>
</evidence>
<dbReference type="Gene3D" id="1.10.260.40">
    <property type="entry name" value="lambda repressor-like DNA-binding domains"/>
    <property type="match status" value="1"/>
</dbReference>
<evidence type="ECO:0000313" key="4">
    <source>
        <dbReference type="Proteomes" id="UP000242447"/>
    </source>
</evidence>
<dbReference type="PANTHER" id="PTHR36924:SF1">
    <property type="entry name" value="ANTITOXIN HIGA-1"/>
    <property type="match status" value="1"/>
</dbReference>
<dbReference type="KEGG" id="kro:BVG79_01095"/>
<dbReference type="PANTHER" id="PTHR36924">
    <property type="entry name" value="ANTITOXIN HIGA-1"/>
    <property type="match status" value="1"/>
</dbReference>
<evidence type="ECO:0000256" key="1">
    <source>
        <dbReference type="ARBA" id="ARBA00023125"/>
    </source>
</evidence>
<gene>
    <name evidence="3" type="primary">higA</name>
    <name evidence="3" type="ORF">BVG79_01095</name>
</gene>
<dbReference type="SUPFAM" id="SSF47413">
    <property type="entry name" value="lambda repressor-like DNA-binding domains"/>
    <property type="match status" value="1"/>
</dbReference>
<name>A0A1W6NZ41_9RHOB</name>
<feature type="domain" description="HTH cro/C1-type" evidence="2">
    <location>
        <begin position="2"/>
        <end position="42"/>
    </location>
</feature>
<dbReference type="PROSITE" id="PS50943">
    <property type="entry name" value="HTH_CROC1"/>
    <property type="match status" value="1"/>
</dbReference>
<dbReference type="InterPro" id="IPR010982">
    <property type="entry name" value="Lambda_DNA-bd_dom_sf"/>
</dbReference>
<keyword evidence="1" id="KW-0238">DNA-binding</keyword>
<keyword evidence="4" id="KW-1185">Reference proteome</keyword>
<dbReference type="InterPro" id="IPR013430">
    <property type="entry name" value="Toxin_antidote_HigA"/>
</dbReference>
<evidence type="ECO:0000259" key="2">
    <source>
        <dbReference type="PROSITE" id="PS50943"/>
    </source>
</evidence>
<dbReference type="AlphaFoldDB" id="A0A1W6NZ41"/>
<organism evidence="3 4">
    <name type="scientific">Ketogulonicigenium robustum</name>
    <dbReference type="NCBI Taxonomy" id="92947"/>
    <lineage>
        <taxon>Bacteria</taxon>
        <taxon>Pseudomonadati</taxon>
        <taxon>Pseudomonadota</taxon>
        <taxon>Alphaproteobacteria</taxon>
        <taxon>Rhodobacterales</taxon>
        <taxon>Roseobacteraceae</taxon>
        <taxon>Ketogulonicigenium</taxon>
    </lineage>
</organism>
<reference evidence="3 4" key="1">
    <citation type="submission" date="2017-02" db="EMBL/GenBank/DDBJ databases">
        <title>Ketogulonicigenium robustum SPU B003 Genome sequencing and assembly.</title>
        <authorList>
            <person name="Li Y."/>
            <person name="Liu L."/>
            <person name="Wang C."/>
            <person name="Zhang M."/>
            <person name="Zhang T."/>
            <person name="Zhang Y."/>
        </authorList>
    </citation>
    <scope>NUCLEOTIDE SEQUENCE [LARGE SCALE GENOMIC DNA]</scope>
    <source>
        <strain evidence="3 4">SPU_B003</strain>
    </source>
</reference>
<sequence length="74" mass="8389">MVAKEIKVPRTRIERLVKEQTAVTVDTALRLAALFETTPEFWLNMQLNYDLAAGRRELDVAEIPAARLHLLAAE</sequence>
<proteinExistence type="predicted"/>
<accession>A0A1W6NZ41</accession>
<dbReference type="GO" id="GO:0003677">
    <property type="term" value="F:DNA binding"/>
    <property type="evidence" value="ECO:0007669"/>
    <property type="project" value="UniProtKB-KW"/>
</dbReference>